<feature type="transmembrane region" description="Helical" evidence="1">
    <location>
        <begin position="112"/>
        <end position="133"/>
    </location>
</feature>
<sequence>MNNIEEINYSLNDKFLSMETEKRISRRQFFSRIFVPWILLWLISAVIIPAINAFIIPSITMFFTSINSIVAMMVVSYIYIFIYYWVILFFVPKLIIKRCHDFNISWIIIKRLFVITLVIYIIMNILLLLSMFIEELSFISNFIILMPISNYILIILVLYLSIRPWTKWANDFWDDTGNVKIGFLW</sequence>
<dbReference type="AlphaFoldDB" id="K2ACV4"/>
<dbReference type="EMBL" id="AMFJ01021668">
    <property type="protein sequence ID" value="EKD65835.1"/>
    <property type="molecule type" value="Genomic_DNA"/>
</dbReference>
<feature type="transmembrane region" description="Helical" evidence="1">
    <location>
        <begin position="139"/>
        <end position="160"/>
    </location>
</feature>
<organism evidence="2">
    <name type="scientific">uncultured bacterium</name>
    <name type="common">gcode 4</name>
    <dbReference type="NCBI Taxonomy" id="1234023"/>
    <lineage>
        <taxon>Bacteria</taxon>
        <taxon>environmental samples</taxon>
    </lineage>
</organism>
<keyword evidence="1" id="KW-1133">Transmembrane helix</keyword>
<evidence type="ECO:0000313" key="2">
    <source>
        <dbReference type="EMBL" id="EKD65835.1"/>
    </source>
</evidence>
<keyword evidence="1" id="KW-0472">Membrane</keyword>
<reference evidence="2" key="1">
    <citation type="journal article" date="2012" name="Science">
        <title>Fermentation, hydrogen, and sulfur metabolism in multiple uncultivated bacterial phyla.</title>
        <authorList>
            <person name="Wrighton K.C."/>
            <person name="Thomas B.C."/>
            <person name="Sharon I."/>
            <person name="Miller C.S."/>
            <person name="Castelle C.J."/>
            <person name="VerBerkmoes N.C."/>
            <person name="Wilkins M.J."/>
            <person name="Hettich R.L."/>
            <person name="Lipton M.S."/>
            <person name="Williams K.H."/>
            <person name="Long P.E."/>
            <person name="Banfield J.F."/>
        </authorList>
    </citation>
    <scope>NUCLEOTIDE SEQUENCE [LARGE SCALE GENOMIC DNA]</scope>
</reference>
<feature type="transmembrane region" description="Helical" evidence="1">
    <location>
        <begin position="68"/>
        <end position="91"/>
    </location>
</feature>
<protein>
    <submittedName>
        <fullName evidence="2">Uncharacterized protein</fullName>
    </submittedName>
</protein>
<gene>
    <name evidence="2" type="ORF">ACD_49C00082G0009</name>
</gene>
<name>K2ACV4_9BACT</name>
<feature type="transmembrane region" description="Helical" evidence="1">
    <location>
        <begin position="33"/>
        <end position="56"/>
    </location>
</feature>
<keyword evidence="1" id="KW-0812">Transmembrane</keyword>
<proteinExistence type="predicted"/>
<evidence type="ECO:0000256" key="1">
    <source>
        <dbReference type="SAM" id="Phobius"/>
    </source>
</evidence>
<accession>K2ACV4</accession>
<comment type="caution">
    <text evidence="2">The sequence shown here is derived from an EMBL/GenBank/DDBJ whole genome shotgun (WGS) entry which is preliminary data.</text>
</comment>